<gene>
    <name evidence="1" type="ORF">MILVUS5_LOCUS4668</name>
</gene>
<evidence type="ECO:0000313" key="1">
    <source>
        <dbReference type="EMBL" id="CAJ2633591.1"/>
    </source>
</evidence>
<comment type="caution">
    <text evidence="1">The sequence shown here is derived from an EMBL/GenBank/DDBJ whole genome shotgun (WGS) entry which is preliminary data.</text>
</comment>
<keyword evidence="2" id="KW-1185">Reference proteome</keyword>
<reference evidence="1" key="1">
    <citation type="submission" date="2023-10" db="EMBL/GenBank/DDBJ databases">
        <authorList>
            <person name="Rodriguez Cubillos JULIANA M."/>
            <person name="De Vega J."/>
        </authorList>
    </citation>
    <scope>NUCLEOTIDE SEQUENCE</scope>
</reference>
<protein>
    <submittedName>
        <fullName evidence="1">Uncharacterized protein</fullName>
    </submittedName>
</protein>
<accession>A0ACB0IMI5</accession>
<name>A0ACB0IMI5_TRIPR</name>
<proteinExistence type="predicted"/>
<dbReference type="EMBL" id="CASHSV030000002">
    <property type="protein sequence ID" value="CAJ2633591.1"/>
    <property type="molecule type" value="Genomic_DNA"/>
</dbReference>
<dbReference type="Proteomes" id="UP001177021">
    <property type="component" value="Unassembled WGS sequence"/>
</dbReference>
<sequence>MAHWLNLLVMFFFVTFTTNTEAFDAYMVAAQWPPAVCRPPTPCLNPQGGHSFSVHGVWPTNTNSIIRPSACSQAVNFDPNNIPADQRAALDRVWPDLKGGNNEVFWKHQWDDHGKCSGLSQVDYFWKCLKLWELGKLDARLANAGIVTSNTPTLISTFESLLAKQMEGVVPILTCRGKVNKRELLEIRFCFNMTNNFVPCGVVDKTCTPATHILWFT</sequence>
<evidence type="ECO:0000313" key="2">
    <source>
        <dbReference type="Proteomes" id="UP001177021"/>
    </source>
</evidence>
<organism evidence="1 2">
    <name type="scientific">Trifolium pratense</name>
    <name type="common">Red clover</name>
    <dbReference type="NCBI Taxonomy" id="57577"/>
    <lineage>
        <taxon>Eukaryota</taxon>
        <taxon>Viridiplantae</taxon>
        <taxon>Streptophyta</taxon>
        <taxon>Embryophyta</taxon>
        <taxon>Tracheophyta</taxon>
        <taxon>Spermatophyta</taxon>
        <taxon>Magnoliopsida</taxon>
        <taxon>eudicotyledons</taxon>
        <taxon>Gunneridae</taxon>
        <taxon>Pentapetalae</taxon>
        <taxon>rosids</taxon>
        <taxon>fabids</taxon>
        <taxon>Fabales</taxon>
        <taxon>Fabaceae</taxon>
        <taxon>Papilionoideae</taxon>
        <taxon>50 kb inversion clade</taxon>
        <taxon>NPAAA clade</taxon>
        <taxon>Hologalegina</taxon>
        <taxon>IRL clade</taxon>
        <taxon>Trifolieae</taxon>
        <taxon>Trifolium</taxon>
    </lineage>
</organism>